<accession>A0A0C3E3D6</accession>
<dbReference type="Proteomes" id="UP000053989">
    <property type="component" value="Unassembled WGS sequence"/>
</dbReference>
<gene>
    <name evidence="1" type="ORF">SCLCIDRAFT_1210375</name>
</gene>
<dbReference type="HOGENOM" id="CLU_2591166_0_0_1"/>
<organism evidence="1 2">
    <name type="scientific">Scleroderma citrinum Foug A</name>
    <dbReference type="NCBI Taxonomy" id="1036808"/>
    <lineage>
        <taxon>Eukaryota</taxon>
        <taxon>Fungi</taxon>
        <taxon>Dikarya</taxon>
        <taxon>Basidiomycota</taxon>
        <taxon>Agaricomycotina</taxon>
        <taxon>Agaricomycetes</taxon>
        <taxon>Agaricomycetidae</taxon>
        <taxon>Boletales</taxon>
        <taxon>Sclerodermatineae</taxon>
        <taxon>Sclerodermataceae</taxon>
        <taxon>Scleroderma</taxon>
    </lineage>
</organism>
<evidence type="ECO:0000313" key="1">
    <source>
        <dbReference type="EMBL" id="KIM67325.1"/>
    </source>
</evidence>
<dbReference type="AlphaFoldDB" id="A0A0C3E3D6"/>
<evidence type="ECO:0000313" key="2">
    <source>
        <dbReference type="Proteomes" id="UP000053989"/>
    </source>
</evidence>
<reference evidence="2" key="2">
    <citation type="submission" date="2015-01" db="EMBL/GenBank/DDBJ databases">
        <title>Evolutionary Origins and Diversification of the Mycorrhizal Mutualists.</title>
        <authorList>
            <consortium name="DOE Joint Genome Institute"/>
            <consortium name="Mycorrhizal Genomics Consortium"/>
            <person name="Kohler A."/>
            <person name="Kuo A."/>
            <person name="Nagy L.G."/>
            <person name="Floudas D."/>
            <person name="Copeland A."/>
            <person name="Barry K.W."/>
            <person name="Cichocki N."/>
            <person name="Veneault-Fourrey C."/>
            <person name="LaButti K."/>
            <person name="Lindquist E.A."/>
            <person name="Lipzen A."/>
            <person name="Lundell T."/>
            <person name="Morin E."/>
            <person name="Murat C."/>
            <person name="Riley R."/>
            <person name="Ohm R."/>
            <person name="Sun H."/>
            <person name="Tunlid A."/>
            <person name="Henrissat B."/>
            <person name="Grigoriev I.V."/>
            <person name="Hibbett D.S."/>
            <person name="Martin F."/>
        </authorList>
    </citation>
    <scope>NUCLEOTIDE SEQUENCE [LARGE SCALE GENOMIC DNA]</scope>
    <source>
        <strain evidence="2">Foug A</strain>
    </source>
</reference>
<keyword evidence="2" id="KW-1185">Reference proteome</keyword>
<dbReference type="EMBL" id="KN822013">
    <property type="protein sequence ID" value="KIM67325.1"/>
    <property type="molecule type" value="Genomic_DNA"/>
</dbReference>
<protein>
    <submittedName>
        <fullName evidence="1">Uncharacterized protein</fullName>
    </submittedName>
</protein>
<dbReference type="InParanoid" id="A0A0C3E3D6"/>
<proteinExistence type="predicted"/>
<name>A0A0C3E3D6_9AGAM</name>
<reference evidence="1 2" key="1">
    <citation type="submission" date="2014-04" db="EMBL/GenBank/DDBJ databases">
        <authorList>
            <consortium name="DOE Joint Genome Institute"/>
            <person name="Kuo A."/>
            <person name="Kohler A."/>
            <person name="Nagy L.G."/>
            <person name="Floudas D."/>
            <person name="Copeland A."/>
            <person name="Barry K.W."/>
            <person name="Cichocki N."/>
            <person name="Veneault-Fourrey C."/>
            <person name="LaButti K."/>
            <person name="Lindquist E.A."/>
            <person name="Lipzen A."/>
            <person name="Lundell T."/>
            <person name="Morin E."/>
            <person name="Murat C."/>
            <person name="Sun H."/>
            <person name="Tunlid A."/>
            <person name="Henrissat B."/>
            <person name="Grigoriev I.V."/>
            <person name="Hibbett D.S."/>
            <person name="Martin F."/>
            <person name="Nordberg H.P."/>
            <person name="Cantor M.N."/>
            <person name="Hua S.X."/>
        </authorList>
    </citation>
    <scope>NUCLEOTIDE SEQUENCE [LARGE SCALE GENOMIC DNA]</scope>
    <source>
        <strain evidence="1 2">Foug A</strain>
    </source>
</reference>
<sequence length="80" mass="8673">MTVTDPLAVVIVMNGDASRGTVASDVIVRHCNIGPDHWARFGLSSSSYLSSWRLGAPSLDLDILGLDDGVQFMPADKRHY</sequence>